<gene>
    <name evidence="1" type="ORF">DID88_002121</name>
</gene>
<reference evidence="1 2" key="1">
    <citation type="submission" date="2018-06" db="EMBL/GenBank/DDBJ databases">
        <title>Genome Sequence of the Brown Rot Fungal Pathogen Monilinia fructigena.</title>
        <authorList>
            <person name="Landi L."/>
            <person name="De Miccolis Angelini R.M."/>
            <person name="Pollastro S."/>
            <person name="Abate D."/>
            <person name="Faretra F."/>
            <person name="Romanazzi G."/>
        </authorList>
    </citation>
    <scope>NUCLEOTIDE SEQUENCE [LARGE SCALE GENOMIC DNA]</scope>
    <source>
        <strain evidence="1 2">Mfrg269</strain>
    </source>
</reference>
<evidence type="ECO:0000313" key="1">
    <source>
        <dbReference type="EMBL" id="RAL64229.1"/>
    </source>
</evidence>
<dbReference type="Proteomes" id="UP000249056">
    <property type="component" value="Unassembled WGS sequence"/>
</dbReference>
<dbReference type="AlphaFoldDB" id="A0A395J0U0"/>
<name>A0A395J0U0_9HELO</name>
<keyword evidence="2" id="KW-1185">Reference proteome</keyword>
<evidence type="ECO:0000313" key="2">
    <source>
        <dbReference type="Proteomes" id="UP000249056"/>
    </source>
</evidence>
<dbReference type="PANTHER" id="PTHR33112:SF16">
    <property type="entry name" value="HETEROKARYON INCOMPATIBILITY DOMAIN-CONTAINING PROTEIN"/>
    <property type="match status" value="1"/>
</dbReference>
<sequence length="244" mass="27817">MASDRLPALSGIAQYFDNYMKGGVRGAQYLAGLWKDSLVKDLCWYVQVSENHCAPSRAKPYRAPTWSWASVDFKDNDSPGSPILYQPSLPSKFEQFTRFIVRHTETCLAGKDDVRHGETRHASRDCYGAVSGGLLRIRCILVEAYVALHPRRDWEHFRRHTIQFSERDTLDQHCPPEFLPNIYLDISLKETVQRSLTDDPVSSDAMALDMEFDTVSLTKEGSMDHEESFLRRFEGLDLHAGADN</sequence>
<accession>A0A395J0U0</accession>
<comment type="caution">
    <text evidence="1">The sequence shown here is derived from an EMBL/GenBank/DDBJ whole genome shotgun (WGS) entry which is preliminary data.</text>
</comment>
<dbReference type="OrthoDB" id="8300194at2759"/>
<dbReference type="PANTHER" id="PTHR33112">
    <property type="entry name" value="DOMAIN PROTEIN, PUTATIVE-RELATED"/>
    <property type="match status" value="1"/>
</dbReference>
<proteinExistence type="predicted"/>
<protein>
    <submittedName>
        <fullName evidence="1">Uncharacterized protein</fullName>
    </submittedName>
</protein>
<organism evidence="1 2">
    <name type="scientific">Monilinia fructigena</name>
    <dbReference type="NCBI Taxonomy" id="38457"/>
    <lineage>
        <taxon>Eukaryota</taxon>
        <taxon>Fungi</taxon>
        <taxon>Dikarya</taxon>
        <taxon>Ascomycota</taxon>
        <taxon>Pezizomycotina</taxon>
        <taxon>Leotiomycetes</taxon>
        <taxon>Helotiales</taxon>
        <taxon>Sclerotiniaceae</taxon>
        <taxon>Monilinia</taxon>
    </lineage>
</organism>
<dbReference type="EMBL" id="QKRW01000015">
    <property type="protein sequence ID" value="RAL64229.1"/>
    <property type="molecule type" value="Genomic_DNA"/>
</dbReference>